<reference evidence="1 2" key="1">
    <citation type="journal article" date="2021" name="Front. Genet.">
        <title>Chromosome-Level Genome Assembly Reveals Significant Gene Expansion in the Toll and IMD Signaling Pathways of Dendrolimus kikuchii.</title>
        <authorList>
            <person name="Zhou J."/>
            <person name="Wu P."/>
            <person name="Xiong Z."/>
            <person name="Liu N."/>
            <person name="Zhao N."/>
            <person name="Ji M."/>
            <person name="Qiu Y."/>
            <person name="Yang B."/>
        </authorList>
    </citation>
    <scope>NUCLEOTIDE SEQUENCE [LARGE SCALE GENOMIC DNA]</scope>
    <source>
        <strain evidence="1">Ann1</strain>
    </source>
</reference>
<comment type="caution">
    <text evidence="1">The sequence shown here is derived from an EMBL/GenBank/DDBJ whole genome shotgun (WGS) entry which is preliminary data.</text>
</comment>
<organism evidence="1 2">
    <name type="scientific">Dendrolimus kikuchii</name>
    <dbReference type="NCBI Taxonomy" id="765133"/>
    <lineage>
        <taxon>Eukaryota</taxon>
        <taxon>Metazoa</taxon>
        <taxon>Ecdysozoa</taxon>
        <taxon>Arthropoda</taxon>
        <taxon>Hexapoda</taxon>
        <taxon>Insecta</taxon>
        <taxon>Pterygota</taxon>
        <taxon>Neoptera</taxon>
        <taxon>Endopterygota</taxon>
        <taxon>Lepidoptera</taxon>
        <taxon>Glossata</taxon>
        <taxon>Ditrysia</taxon>
        <taxon>Bombycoidea</taxon>
        <taxon>Lasiocampidae</taxon>
        <taxon>Dendrolimus</taxon>
    </lineage>
</organism>
<evidence type="ECO:0000313" key="1">
    <source>
        <dbReference type="EMBL" id="KAJ0174489.1"/>
    </source>
</evidence>
<dbReference type="Proteomes" id="UP000824533">
    <property type="component" value="Linkage Group LG17"/>
</dbReference>
<evidence type="ECO:0000313" key="2">
    <source>
        <dbReference type="Proteomes" id="UP000824533"/>
    </source>
</evidence>
<keyword evidence="2" id="KW-1185">Reference proteome</keyword>
<sequence length="199" mass="23367">MLNNTYCNLQRQDLINIRPLIRIGRSKNEIKFDIIGISKVRRLGRKIEEYENFILRYLDPTGVGFIINKSYKNYIESFTGITERVAVLNINIQGYMSTATPTVSIIQVYAPTEAANKYEIDEFYKTIDKALETTQKIIILNDDFNAKVGVPKKEEHFAMKQYGYGHRNDRRQRLVDFALEHKLTILNTYFKKNQKSRWT</sequence>
<gene>
    <name evidence="1" type="ORF">K1T71_009597</name>
</gene>
<accession>A0ACC1CSV5</accession>
<proteinExistence type="predicted"/>
<name>A0ACC1CSV5_9NEOP</name>
<dbReference type="EMBL" id="CM034403">
    <property type="protein sequence ID" value="KAJ0174489.1"/>
    <property type="molecule type" value="Genomic_DNA"/>
</dbReference>
<protein>
    <submittedName>
        <fullName evidence="1">Uncharacterized protein</fullName>
    </submittedName>
</protein>